<evidence type="ECO:0000313" key="9">
    <source>
        <dbReference type="Proteomes" id="UP000743370"/>
    </source>
</evidence>
<dbReference type="EMBL" id="JABFOF010000004">
    <property type="protein sequence ID" value="KAG2399177.1"/>
    <property type="molecule type" value="Genomic_DNA"/>
</dbReference>
<accession>A0A8T0KH04</accession>
<keyword evidence="6" id="KW-0812">Transmembrane</keyword>
<name>A0A8T0KH04_PHAAN</name>
<dbReference type="PRINTS" id="PR00160">
    <property type="entry name" value="GLUTAREDOXIN"/>
</dbReference>
<dbReference type="InterPro" id="IPR002109">
    <property type="entry name" value="Glutaredoxin"/>
</dbReference>
<comment type="caution">
    <text evidence="8">The sequence shown here is derived from an EMBL/GenBank/DDBJ whole genome shotgun (WGS) entry which is preliminary data.</text>
</comment>
<organism evidence="8 9">
    <name type="scientific">Phaseolus angularis</name>
    <name type="common">Azuki bean</name>
    <name type="synonym">Vigna angularis</name>
    <dbReference type="NCBI Taxonomy" id="3914"/>
    <lineage>
        <taxon>Eukaryota</taxon>
        <taxon>Viridiplantae</taxon>
        <taxon>Streptophyta</taxon>
        <taxon>Embryophyta</taxon>
        <taxon>Tracheophyta</taxon>
        <taxon>Spermatophyta</taxon>
        <taxon>Magnoliopsida</taxon>
        <taxon>eudicotyledons</taxon>
        <taxon>Gunneridae</taxon>
        <taxon>Pentapetalae</taxon>
        <taxon>rosids</taxon>
        <taxon>fabids</taxon>
        <taxon>Fabales</taxon>
        <taxon>Fabaceae</taxon>
        <taxon>Papilionoideae</taxon>
        <taxon>50 kb inversion clade</taxon>
        <taxon>NPAAA clade</taxon>
        <taxon>indigoferoid/millettioid clade</taxon>
        <taxon>Phaseoleae</taxon>
        <taxon>Vigna</taxon>
    </lineage>
</organism>
<feature type="transmembrane region" description="Helical" evidence="6">
    <location>
        <begin position="341"/>
        <end position="362"/>
    </location>
</feature>
<keyword evidence="4" id="KW-0676">Redox-active center</keyword>
<dbReference type="GO" id="GO:0034599">
    <property type="term" value="P:cellular response to oxidative stress"/>
    <property type="evidence" value="ECO:0007669"/>
    <property type="project" value="TreeGrafter"/>
</dbReference>
<dbReference type="Gene3D" id="3.40.30.10">
    <property type="entry name" value="Glutaredoxin"/>
    <property type="match status" value="3"/>
</dbReference>
<gene>
    <name evidence="8" type="ORF">HKW66_Vig0083410</name>
</gene>
<dbReference type="PANTHER" id="PTHR45694:SF13">
    <property type="entry name" value="GLUTAREDOXIN-C1"/>
    <property type="match status" value="1"/>
</dbReference>
<dbReference type="InterPro" id="IPR036249">
    <property type="entry name" value="Thioredoxin-like_sf"/>
</dbReference>
<feature type="domain" description="Glutaredoxin" evidence="7">
    <location>
        <begin position="451"/>
        <end position="513"/>
    </location>
</feature>
<dbReference type="FunFam" id="3.40.30.10:FF:000093">
    <property type="entry name" value="Glutaredoxin 2"/>
    <property type="match status" value="1"/>
</dbReference>
<dbReference type="GO" id="GO:0015038">
    <property type="term" value="F:glutathione disulfide oxidoreductase activity"/>
    <property type="evidence" value="ECO:0007669"/>
    <property type="project" value="TreeGrafter"/>
</dbReference>
<evidence type="ECO:0000256" key="2">
    <source>
        <dbReference type="ARBA" id="ARBA00007190"/>
    </source>
</evidence>
<keyword evidence="3" id="KW-0249">Electron transport</keyword>
<dbReference type="InterPro" id="IPR017937">
    <property type="entry name" value="Thioredoxin_CS"/>
</dbReference>
<keyword evidence="3" id="KW-0813">Transport</keyword>
<dbReference type="GO" id="GO:0005737">
    <property type="term" value="C:cytoplasm"/>
    <property type="evidence" value="ECO:0007669"/>
    <property type="project" value="TreeGrafter"/>
</dbReference>
<evidence type="ECO:0000313" key="8">
    <source>
        <dbReference type="EMBL" id="KAG2399177.1"/>
    </source>
</evidence>
<comment type="similarity">
    <text evidence="2">Belongs to the glutaredoxin family. CPYC subfamily.</text>
</comment>
<dbReference type="PROSITE" id="PS51354">
    <property type="entry name" value="GLUTAREDOXIN_2"/>
    <property type="match status" value="2"/>
</dbReference>
<evidence type="ECO:0000256" key="6">
    <source>
        <dbReference type="SAM" id="Phobius"/>
    </source>
</evidence>
<dbReference type="AlphaFoldDB" id="A0A8T0KH04"/>
<dbReference type="PANTHER" id="PTHR45694">
    <property type="entry name" value="GLUTAREDOXIN 2"/>
    <property type="match status" value="1"/>
</dbReference>
<evidence type="ECO:0000256" key="3">
    <source>
        <dbReference type="ARBA" id="ARBA00022982"/>
    </source>
</evidence>
<keyword evidence="6" id="KW-0472">Membrane</keyword>
<proteinExistence type="inferred from homology"/>
<feature type="domain" description="Glutaredoxin" evidence="7">
    <location>
        <begin position="30"/>
        <end position="63"/>
    </location>
</feature>
<dbReference type="InterPro" id="IPR014025">
    <property type="entry name" value="Glutaredoxin_subgr"/>
</dbReference>
<sequence length="544" mass="60135">MGSLMSSPKKKEQMEAALNKAKGIVSSSPVVVFSKTYCGYCKRVKDLFLQLGASYKVFELDTEIYFQVKSFTCFRVFILHRLSLVSTYSIDFLVSAYSIDFLVSAYSIDFLVSAYSIDFLVSAYSIDSLVSAYSIDSLVSAYSIDSLVSAYSIDSLVSAYSIDSLVSAYSIDSLVSAYSIDSLVSAYSIDSLYLVSAYSIDSLYLVSAYSIDSLYLVSAYSIDSLYLVSAYSIDSLYLVSAYSIDSLYLVSAYSIDSLYLVSAYSIDSLYLVSAYSIDSLYLVTVPNVFIGGKHIGGCDSKALHTTVLEKHKTEQLVPLLNDAGAIANNSAQLWTEFYRSMFWLAVICGGLMVLHAFLLIVLKFGKRNSEKHTIHGALTFPRFEIFLIFLALPNICKSSAVLIQAKLPFQVLFCSETQRQQAAAKFNISKRKEQMEAALNKAKGIVSSFPVVVFSKTNCGYCKRVKDLFQQLGATYKVVELDIERDGNYIHSALIEWTGLRTVPNVFIGGKHIGGYAVWEKHKTEQLVHLLNDAGAIVNNSAQL</sequence>
<evidence type="ECO:0000256" key="4">
    <source>
        <dbReference type="ARBA" id="ARBA00023284"/>
    </source>
</evidence>
<dbReference type="CDD" id="cd03419">
    <property type="entry name" value="GRX_GRXh_1_2_like"/>
    <property type="match status" value="1"/>
</dbReference>
<dbReference type="PROSITE" id="PS00194">
    <property type="entry name" value="THIOREDOXIN_1"/>
    <property type="match status" value="2"/>
</dbReference>
<protein>
    <recommendedName>
        <fullName evidence="5">Glutaredoxin</fullName>
    </recommendedName>
</protein>
<reference evidence="8 9" key="1">
    <citation type="submission" date="2020-05" db="EMBL/GenBank/DDBJ databases">
        <title>Vigna angularis (adzuki bean) Var. LongXiaoDou No. 4 denovo assembly.</title>
        <authorList>
            <person name="Xiang H."/>
        </authorList>
    </citation>
    <scope>NUCLEOTIDE SEQUENCE [LARGE SCALE GENOMIC DNA]</scope>
    <source>
        <tissue evidence="8">Leaf</tissue>
    </source>
</reference>
<keyword evidence="6" id="KW-1133">Transmembrane helix</keyword>
<evidence type="ECO:0000259" key="7">
    <source>
        <dbReference type="Pfam" id="PF00462"/>
    </source>
</evidence>
<dbReference type="Proteomes" id="UP000743370">
    <property type="component" value="Unassembled WGS sequence"/>
</dbReference>
<evidence type="ECO:0000256" key="1">
    <source>
        <dbReference type="ARBA" id="ARBA00002549"/>
    </source>
</evidence>
<dbReference type="Pfam" id="PF00462">
    <property type="entry name" value="Glutaredoxin"/>
    <property type="match status" value="2"/>
</dbReference>
<comment type="function">
    <text evidence="1">Has a glutathione-disulfide oxidoreductase activity in the presence of NADPH and glutathione reductase. Reduces low molecular weight disulfides and proteins.</text>
</comment>
<dbReference type="SUPFAM" id="SSF52833">
    <property type="entry name" value="Thioredoxin-like"/>
    <property type="match status" value="3"/>
</dbReference>
<evidence type="ECO:0000256" key="5">
    <source>
        <dbReference type="ARBA" id="ARBA00070479"/>
    </source>
</evidence>